<evidence type="ECO:0000313" key="2">
    <source>
        <dbReference type="Proteomes" id="UP000574390"/>
    </source>
</evidence>
<feature type="non-terminal residue" evidence="1">
    <location>
        <position position="1"/>
    </location>
</feature>
<gene>
    <name evidence="1" type="ORF">FOZ62_026827</name>
</gene>
<dbReference type="AlphaFoldDB" id="A0A7J6UGE4"/>
<proteinExistence type="predicted"/>
<evidence type="ECO:0000313" key="1">
    <source>
        <dbReference type="EMBL" id="KAF4756314.1"/>
    </source>
</evidence>
<sequence>MSILVIIGVAIGAPYGDVTLNSTNEFDSVMFMELFDNHPHETTDTTIISLSLTGVNAAVVRLTAVEVTARMLHGETASDAMQSGFNDVQQEYLDTAQLPGAASEDRATAANLIENLPVLSSSISIVSRKNASVVSELEDFILALERDAVADGKSRG</sequence>
<dbReference type="EMBL" id="JABANM010000239">
    <property type="protein sequence ID" value="KAF4756314.1"/>
    <property type="molecule type" value="Genomic_DNA"/>
</dbReference>
<accession>A0A7J6UGE4</accession>
<organism evidence="1 2">
    <name type="scientific">Perkinsus olseni</name>
    <name type="common">Perkinsus atlanticus</name>
    <dbReference type="NCBI Taxonomy" id="32597"/>
    <lineage>
        <taxon>Eukaryota</taxon>
        <taxon>Sar</taxon>
        <taxon>Alveolata</taxon>
        <taxon>Perkinsozoa</taxon>
        <taxon>Perkinsea</taxon>
        <taxon>Perkinsida</taxon>
        <taxon>Perkinsidae</taxon>
        <taxon>Perkinsus</taxon>
    </lineage>
</organism>
<dbReference type="Proteomes" id="UP000574390">
    <property type="component" value="Unassembled WGS sequence"/>
</dbReference>
<comment type="caution">
    <text evidence="1">The sequence shown here is derived from an EMBL/GenBank/DDBJ whole genome shotgun (WGS) entry which is preliminary data.</text>
</comment>
<reference evidence="1 2" key="1">
    <citation type="submission" date="2020-04" db="EMBL/GenBank/DDBJ databases">
        <title>Perkinsus olseni comparative genomics.</title>
        <authorList>
            <person name="Bogema D.R."/>
        </authorList>
    </citation>
    <scope>NUCLEOTIDE SEQUENCE [LARGE SCALE GENOMIC DNA]</scope>
    <source>
        <strain evidence="1">ATCC PRA-205</strain>
    </source>
</reference>
<name>A0A7J6UGE4_PEROL</name>
<protein>
    <submittedName>
        <fullName evidence="1">Uncharacterized protein</fullName>
    </submittedName>
</protein>